<keyword evidence="2" id="KW-0547">Nucleotide-binding</keyword>
<sequence>MLQVEQVSHSFRNAGGVIPVLKDINLTVSAGEMVALLGSSGSGKSTLLHLMAGFMKPDTGSIRIAGQDIVKLSENQLAEYRRFHIGYIFQSYELIPNLTIRENVELPLLFLRVSPSKRKKKAMELLAQVGLTDKSGLFPSQLSGGQQQRVSIARALITEPSVIFADEPTGNLDTSTEEEVLAILHRLNTDLRTTFIIVTHEAEVAAQMGRTITLQQGHLVDNRQSPIAM</sequence>
<dbReference type="RefSeq" id="WP_120106382.1">
    <property type="nucleotide sequence ID" value="NZ_QXQB01000001.1"/>
</dbReference>
<dbReference type="SMART" id="SM00382">
    <property type="entry name" value="AAA"/>
    <property type="match status" value="1"/>
</dbReference>
<dbReference type="AlphaFoldDB" id="A0A3A6PHS8"/>
<organism evidence="5 6">
    <name type="scientific">Paenibacillus pinisoli</name>
    <dbReference type="NCBI Taxonomy" id="1276110"/>
    <lineage>
        <taxon>Bacteria</taxon>
        <taxon>Bacillati</taxon>
        <taxon>Bacillota</taxon>
        <taxon>Bacilli</taxon>
        <taxon>Bacillales</taxon>
        <taxon>Paenibacillaceae</taxon>
        <taxon>Paenibacillus</taxon>
    </lineage>
</organism>
<evidence type="ECO:0000256" key="1">
    <source>
        <dbReference type="ARBA" id="ARBA00022448"/>
    </source>
</evidence>
<dbReference type="PANTHER" id="PTHR24220">
    <property type="entry name" value="IMPORT ATP-BINDING PROTEIN"/>
    <property type="match status" value="1"/>
</dbReference>
<evidence type="ECO:0000256" key="2">
    <source>
        <dbReference type="ARBA" id="ARBA00022741"/>
    </source>
</evidence>
<reference evidence="5 6" key="1">
    <citation type="submission" date="2018-09" db="EMBL/GenBank/DDBJ databases">
        <title>Paenibacillus aracenensis nov. sp. isolated from a cave in southern Spain.</title>
        <authorList>
            <person name="Jurado V."/>
            <person name="Gutierrez-Patricio S."/>
            <person name="Gonzalez-Pimentel J.L."/>
            <person name="Miller A.Z."/>
            <person name="Laiz L."/>
            <person name="Saiz-Jimenez C."/>
        </authorList>
    </citation>
    <scope>NUCLEOTIDE SEQUENCE [LARGE SCALE GENOMIC DNA]</scope>
    <source>
        <strain evidence="5 6">JCM 19203</strain>
    </source>
</reference>
<dbReference type="GO" id="GO:0005524">
    <property type="term" value="F:ATP binding"/>
    <property type="evidence" value="ECO:0007669"/>
    <property type="project" value="UniProtKB-KW"/>
</dbReference>
<dbReference type="InterPro" id="IPR027417">
    <property type="entry name" value="P-loop_NTPase"/>
</dbReference>
<dbReference type="SUPFAM" id="SSF52540">
    <property type="entry name" value="P-loop containing nucleoside triphosphate hydrolases"/>
    <property type="match status" value="1"/>
</dbReference>
<gene>
    <name evidence="5" type="ORF">D3P09_00990</name>
</gene>
<dbReference type="GO" id="GO:0005886">
    <property type="term" value="C:plasma membrane"/>
    <property type="evidence" value="ECO:0007669"/>
    <property type="project" value="TreeGrafter"/>
</dbReference>
<keyword evidence="1" id="KW-0813">Transport</keyword>
<dbReference type="PROSITE" id="PS50893">
    <property type="entry name" value="ABC_TRANSPORTER_2"/>
    <property type="match status" value="1"/>
</dbReference>
<proteinExistence type="predicted"/>
<dbReference type="CDD" id="cd03255">
    <property type="entry name" value="ABC_MJ0796_LolCDE_FtsE"/>
    <property type="match status" value="1"/>
</dbReference>
<evidence type="ECO:0000313" key="6">
    <source>
        <dbReference type="Proteomes" id="UP000267798"/>
    </source>
</evidence>
<dbReference type="Pfam" id="PF00005">
    <property type="entry name" value="ABC_tran"/>
    <property type="match status" value="1"/>
</dbReference>
<dbReference type="GO" id="GO:0098796">
    <property type="term" value="C:membrane protein complex"/>
    <property type="evidence" value="ECO:0007669"/>
    <property type="project" value="UniProtKB-ARBA"/>
</dbReference>
<dbReference type="Gene3D" id="3.40.50.300">
    <property type="entry name" value="P-loop containing nucleotide triphosphate hydrolases"/>
    <property type="match status" value="1"/>
</dbReference>
<evidence type="ECO:0000256" key="3">
    <source>
        <dbReference type="ARBA" id="ARBA00022840"/>
    </source>
</evidence>
<comment type="caution">
    <text evidence="5">The sequence shown here is derived from an EMBL/GenBank/DDBJ whole genome shotgun (WGS) entry which is preliminary data.</text>
</comment>
<dbReference type="Proteomes" id="UP000267798">
    <property type="component" value="Unassembled WGS sequence"/>
</dbReference>
<dbReference type="EMBL" id="QXQB01000001">
    <property type="protein sequence ID" value="RJX40625.1"/>
    <property type="molecule type" value="Genomic_DNA"/>
</dbReference>
<name>A0A3A6PHS8_9BACL</name>
<dbReference type="GO" id="GO:0016887">
    <property type="term" value="F:ATP hydrolysis activity"/>
    <property type="evidence" value="ECO:0007669"/>
    <property type="project" value="InterPro"/>
</dbReference>
<protein>
    <submittedName>
        <fullName evidence="5">ABC transporter ATP-binding protein</fullName>
    </submittedName>
</protein>
<dbReference type="InterPro" id="IPR003439">
    <property type="entry name" value="ABC_transporter-like_ATP-bd"/>
</dbReference>
<dbReference type="FunFam" id="3.40.50.300:FF:000032">
    <property type="entry name" value="Export ABC transporter ATP-binding protein"/>
    <property type="match status" value="1"/>
</dbReference>
<dbReference type="GO" id="GO:0022857">
    <property type="term" value="F:transmembrane transporter activity"/>
    <property type="evidence" value="ECO:0007669"/>
    <property type="project" value="TreeGrafter"/>
</dbReference>
<dbReference type="InterPro" id="IPR003593">
    <property type="entry name" value="AAA+_ATPase"/>
</dbReference>
<accession>A0A3A6PHS8</accession>
<feature type="domain" description="ABC transporter" evidence="4">
    <location>
        <begin position="2"/>
        <end position="227"/>
    </location>
</feature>
<dbReference type="OrthoDB" id="9791546at2"/>
<evidence type="ECO:0000313" key="5">
    <source>
        <dbReference type="EMBL" id="RJX40625.1"/>
    </source>
</evidence>
<keyword evidence="6" id="KW-1185">Reference proteome</keyword>
<dbReference type="InterPro" id="IPR015854">
    <property type="entry name" value="ABC_transpr_LolD-like"/>
</dbReference>
<dbReference type="PROSITE" id="PS00211">
    <property type="entry name" value="ABC_TRANSPORTER_1"/>
    <property type="match status" value="1"/>
</dbReference>
<evidence type="ECO:0000259" key="4">
    <source>
        <dbReference type="PROSITE" id="PS50893"/>
    </source>
</evidence>
<dbReference type="InterPro" id="IPR017911">
    <property type="entry name" value="MacB-like_ATP-bd"/>
</dbReference>
<keyword evidence="3 5" id="KW-0067">ATP-binding</keyword>
<dbReference type="InterPro" id="IPR017871">
    <property type="entry name" value="ABC_transporter-like_CS"/>
</dbReference>